<dbReference type="EMBL" id="JXTB01000063">
    <property type="protein sequence ID" value="PON68400.1"/>
    <property type="molecule type" value="Genomic_DNA"/>
</dbReference>
<accession>A0A2P5D516</accession>
<gene>
    <name evidence="1" type="ORF">PanWU01x14_095520</name>
</gene>
<evidence type="ECO:0000313" key="1">
    <source>
        <dbReference type="EMBL" id="PON68400.1"/>
    </source>
</evidence>
<sequence length="50" mass="5928">MRLSLESKFEVKHDRVGFKTIVKAWVTLRRIHSICQRVSQAHNLNPIVER</sequence>
<comment type="caution">
    <text evidence="1">The sequence shown here is derived from an EMBL/GenBank/DDBJ whole genome shotgun (WGS) entry which is preliminary data.</text>
</comment>
<dbReference type="AlphaFoldDB" id="A0A2P5D516"/>
<evidence type="ECO:0008006" key="3">
    <source>
        <dbReference type="Google" id="ProtNLM"/>
    </source>
</evidence>
<dbReference type="Proteomes" id="UP000237105">
    <property type="component" value="Unassembled WGS sequence"/>
</dbReference>
<name>A0A2P5D516_PARAD</name>
<reference evidence="2" key="1">
    <citation type="submission" date="2016-06" db="EMBL/GenBank/DDBJ databases">
        <title>Parallel loss of symbiosis genes in relatives of nitrogen-fixing non-legume Parasponia.</title>
        <authorList>
            <person name="Van Velzen R."/>
            <person name="Holmer R."/>
            <person name="Bu F."/>
            <person name="Rutten L."/>
            <person name="Van Zeijl A."/>
            <person name="Liu W."/>
            <person name="Santuari L."/>
            <person name="Cao Q."/>
            <person name="Sharma T."/>
            <person name="Shen D."/>
            <person name="Roswanjaya Y."/>
            <person name="Wardhani T."/>
            <person name="Kalhor M.S."/>
            <person name="Jansen J."/>
            <person name="Van den Hoogen J."/>
            <person name="Gungor B."/>
            <person name="Hartog M."/>
            <person name="Hontelez J."/>
            <person name="Verver J."/>
            <person name="Yang W.-C."/>
            <person name="Schijlen E."/>
            <person name="Repin R."/>
            <person name="Schilthuizen M."/>
            <person name="Schranz E."/>
            <person name="Heidstra R."/>
            <person name="Miyata K."/>
            <person name="Fedorova E."/>
            <person name="Kohlen W."/>
            <person name="Bisseling T."/>
            <person name="Smit S."/>
            <person name="Geurts R."/>
        </authorList>
    </citation>
    <scope>NUCLEOTIDE SEQUENCE [LARGE SCALE GENOMIC DNA]</scope>
    <source>
        <strain evidence="2">cv. WU1-14</strain>
    </source>
</reference>
<evidence type="ECO:0000313" key="2">
    <source>
        <dbReference type="Proteomes" id="UP000237105"/>
    </source>
</evidence>
<keyword evidence="2" id="KW-1185">Reference proteome</keyword>
<protein>
    <recommendedName>
        <fullName evidence="3">Transposase</fullName>
    </recommendedName>
</protein>
<organism evidence="1 2">
    <name type="scientific">Parasponia andersonii</name>
    <name type="common">Sponia andersonii</name>
    <dbReference type="NCBI Taxonomy" id="3476"/>
    <lineage>
        <taxon>Eukaryota</taxon>
        <taxon>Viridiplantae</taxon>
        <taxon>Streptophyta</taxon>
        <taxon>Embryophyta</taxon>
        <taxon>Tracheophyta</taxon>
        <taxon>Spermatophyta</taxon>
        <taxon>Magnoliopsida</taxon>
        <taxon>eudicotyledons</taxon>
        <taxon>Gunneridae</taxon>
        <taxon>Pentapetalae</taxon>
        <taxon>rosids</taxon>
        <taxon>fabids</taxon>
        <taxon>Rosales</taxon>
        <taxon>Cannabaceae</taxon>
        <taxon>Parasponia</taxon>
    </lineage>
</organism>
<dbReference type="OrthoDB" id="10369134at2759"/>
<proteinExistence type="predicted"/>